<proteinExistence type="predicted"/>
<feature type="region of interest" description="Disordered" evidence="2">
    <location>
        <begin position="1"/>
        <end position="25"/>
    </location>
</feature>
<dbReference type="PANTHER" id="PTHR10075">
    <property type="entry name" value="BASIGIN RELATED"/>
    <property type="match status" value="1"/>
</dbReference>
<dbReference type="Proteomes" id="UP000015103">
    <property type="component" value="Unassembled WGS sequence"/>
</dbReference>
<dbReference type="GO" id="GO:0070593">
    <property type="term" value="P:dendrite self-avoidance"/>
    <property type="evidence" value="ECO:0007669"/>
    <property type="project" value="TreeGrafter"/>
</dbReference>
<dbReference type="InterPro" id="IPR007110">
    <property type="entry name" value="Ig-like_dom"/>
</dbReference>
<evidence type="ECO:0000256" key="2">
    <source>
        <dbReference type="SAM" id="MobiDB-lite"/>
    </source>
</evidence>
<dbReference type="GO" id="GO:0007156">
    <property type="term" value="P:homophilic cell adhesion via plasma membrane adhesion molecules"/>
    <property type="evidence" value="ECO:0007669"/>
    <property type="project" value="TreeGrafter"/>
</dbReference>
<evidence type="ECO:0000313" key="4">
    <source>
        <dbReference type="Proteomes" id="UP000015103"/>
    </source>
</evidence>
<dbReference type="eggNOG" id="KOG4222">
    <property type="taxonomic scope" value="Eukaryota"/>
</dbReference>
<dbReference type="STRING" id="13249.T1HCJ6"/>
<dbReference type="SMART" id="SM00409">
    <property type="entry name" value="IG"/>
    <property type="match status" value="1"/>
</dbReference>
<dbReference type="EnsemblMetazoa" id="RPRC001760-RA">
    <property type="protein sequence ID" value="RPRC001760-PA"/>
    <property type="gene ID" value="RPRC001760"/>
</dbReference>
<dbReference type="InParanoid" id="T1HCJ6"/>
<dbReference type="SUPFAM" id="SSF48726">
    <property type="entry name" value="Immunoglobulin"/>
    <property type="match status" value="1"/>
</dbReference>
<feature type="compositionally biased region" description="Polar residues" evidence="2">
    <location>
        <begin position="1"/>
        <end position="14"/>
    </location>
</feature>
<keyword evidence="4" id="KW-1185">Reference proteome</keyword>
<name>T1HCJ6_RHOPR</name>
<dbReference type="InterPro" id="IPR013783">
    <property type="entry name" value="Ig-like_fold"/>
</dbReference>
<sequence length="118" mass="13086">MTSLMHTKTRSGQYRSPRITEHPSDVVVPKNEPVTLNCKAEGRPEPLIRWYKDGELVNTSPPDVKTHRVLLPSGSLFFLRVIHGKKEQDDGVYWCVATNNAGSATSRNATLQVAASLN</sequence>
<dbReference type="InterPro" id="IPR003598">
    <property type="entry name" value="Ig_sub2"/>
</dbReference>
<dbReference type="AlphaFoldDB" id="T1HCJ6"/>
<dbReference type="GO" id="GO:0098632">
    <property type="term" value="F:cell-cell adhesion mediator activity"/>
    <property type="evidence" value="ECO:0007669"/>
    <property type="project" value="TreeGrafter"/>
</dbReference>
<dbReference type="GO" id="GO:0007411">
    <property type="term" value="P:axon guidance"/>
    <property type="evidence" value="ECO:0007669"/>
    <property type="project" value="TreeGrafter"/>
</dbReference>
<dbReference type="Pfam" id="PF13927">
    <property type="entry name" value="Ig_3"/>
    <property type="match status" value="1"/>
</dbReference>
<dbReference type="HOGENOM" id="CLU_145026_0_1_1"/>
<protein>
    <submittedName>
        <fullName evidence="3">Ig-like domain-containing protein</fullName>
    </submittedName>
</protein>
<dbReference type="OMA" id="TDNKSHR"/>
<dbReference type="FunFam" id="2.60.40.10:FF:000026">
    <property type="entry name" value="roundabout homolog 2 isoform X1"/>
    <property type="match status" value="1"/>
</dbReference>
<dbReference type="PANTHER" id="PTHR10075:SF100">
    <property type="entry name" value="FASCICLIN-2"/>
    <property type="match status" value="1"/>
</dbReference>
<dbReference type="VEuPathDB" id="VectorBase:RPRC001760"/>
<dbReference type="InterPro" id="IPR003599">
    <property type="entry name" value="Ig_sub"/>
</dbReference>
<dbReference type="PROSITE" id="PS50835">
    <property type="entry name" value="IG_LIKE"/>
    <property type="match status" value="1"/>
</dbReference>
<evidence type="ECO:0000313" key="3">
    <source>
        <dbReference type="EnsemblMetazoa" id="RPRC001760-PA"/>
    </source>
</evidence>
<evidence type="ECO:0000256" key="1">
    <source>
        <dbReference type="ARBA" id="ARBA00023319"/>
    </source>
</evidence>
<dbReference type="SMART" id="SM00408">
    <property type="entry name" value="IGc2"/>
    <property type="match status" value="1"/>
</dbReference>
<accession>T1HCJ6</accession>
<dbReference type="EMBL" id="ACPB03004547">
    <property type="status" value="NOT_ANNOTATED_CDS"/>
    <property type="molecule type" value="Genomic_DNA"/>
</dbReference>
<dbReference type="InterPro" id="IPR036179">
    <property type="entry name" value="Ig-like_dom_sf"/>
</dbReference>
<reference evidence="3" key="1">
    <citation type="submission" date="2015-05" db="UniProtKB">
        <authorList>
            <consortium name="EnsemblMetazoa"/>
        </authorList>
    </citation>
    <scope>IDENTIFICATION</scope>
</reference>
<dbReference type="GO" id="GO:0030424">
    <property type="term" value="C:axon"/>
    <property type="evidence" value="ECO:0007669"/>
    <property type="project" value="TreeGrafter"/>
</dbReference>
<dbReference type="GO" id="GO:0005886">
    <property type="term" value="C:plasma membrane"/>
    <property type="evidence" value="ECO:0007669"/>
    <property type="project" value="TreeGrafter"/>
</dbReference>
<keyword evidence="1" id="KW-0393">Immunoglobulin domain</keyword>
<dbReference type="Gene3D" id="2.60.40.10">
    <property type="entry name" value="Immunoglobulins"/>
    <property type="match status" value="1"/>
</dbReference>
<organism evidence="3 4">
    <name type="scientific">Rhodnius prolixus</name>
    <name type="common">Triatomid bug</name>
    <dbReference type="NCBI Taxonomy" id="13249"/>
    <lineage>
        <taxon>Eukaryota</taxon>
        <taxon>Metazoa</taxon>
        <taxon>Ecdysozoa</taxon>
        <taxon>Arthropoda</taxon>
        <taxon>Hexapoda</taxon>
        <taxon>Insecta</taxon>
        <taxon>Pterygota</taxon>
        <taxon>Neoptera</taxon>
        <taxon>Paraneoptera</taxon>
        <taxon>Hemiptera</taxon>
        <taxon>Heteroptera</taxon>
        <taxon>Panheteroptera</taxon>
        <taxon>Cimicomorpha</taxon>
        <taxon>Reduviidae</taxon>
        <taxon>Triatominae</taxon>
        <taxon>Rhodnius</taxon>
    </lineage>
</organism>